<feature type="domain" description="Response regulatory" evidence="8">
    <location>
        <begin position="65"/>
        <end position="178"/>
    </location>
</feature>
<evidence type="ECO:0000313" key="10">
    <source>
        <dbReference type="EMBL" id="BBG29379.1"/>
    </source>
</evidence>
<dbReference type="PROSITE" id="PS51755">
    <property type="entry name" value="OMPR_PHOB"/>
    <property type="match status" value="1"/>
</dbReference>
<dbReference type="CDD" id="cd00383">
    <property type="entry name" value="trans_reg_C"/>
    <property type="match status" value="1"/>
</dbReference>
<dbReference type="GO" id="GO:0000156">
    <property type="term" value="F:phosphorelay response regulator activity"/>
    <property type="evidence" value="ECO:0007669"/>
    <property type="project" value="TreeGrafter"/>
</dbReference>
<dbReference type="Gene3D" id="3.40.50.2300">
    <property type="match status" value="1"/>
</dbReference>
<dbReference type="SUPFAM" id="SSF46894">
    <property type="entry name" value="C-terminal effector domain of the bipartite response regulators"/>
    <property type="match status" value="1"/>
</dbReference>
<protein>
    <submittedName>
        <fullName evidence="10">Response regulators consisting of a CheY-like</fullName>
    </submittedName>
</protein>
<evidence type="ECO:0000259" key="9">
    <source>
        <dbReference type="PROSITE" id="PS51755"/>
    </source>
</evidence>
<keyword evidence="3" id="KW-0805">Transcription regulation</keyword>
<keyword evidence="11" id="KW-1185">Reference proteome</keyword>
<keyword evidence="1 6" id="KW-0597">Phosphoprotein</keyword>
<dbReference type="Proteomes" id="UP000267342">
    <property type="component" value="Chromosome"/>
</dbReference>
<feature type="modified residue" description="4-aspartylphosphate" evidence="6">
    <location>
        <position position="114"/>
    </location>
</feature>
<dbReference type="Pfam" id="PF00486">
    <property type="entry name" value="Trans_reg_C"/>
    <property type="match status" value="1"/>
</dbReference>
<dbReference type="EMBL" id="AP018933">
    <property type="protein sequence ID" value="BBG29379.1"/>
    <property type="molecule type" value="Genomic_DNA"/>
</dbReference>
<feature type="domain" description="OmpR/PhoB-type" evidence="9">
    <location>
        <begin position="189"/>
        <end position="290"/>
    </location>
</feature>
<organism evidence="10 11">
    <name type="scientific">Zymobacter palmae</name>
    <dbReference type="NCBI Taxonomy" id="33074"/>
    <lineage>
        <taxon>Bacteria</taxon>
        <taxon>Pseudomonadati</taxon>
        <taxon>Pseudomonadota</taxon>
        <taxon>Gammaproteobacteria</taxon>
        <taxon>Oceanospirillales</taxon>
        <taxon>Halomonadaceae</taxon>
        <taxon>Zymobacter group</taxon>
        <taxon>Zymobacter</taxon>
    </lineage>
</organism>
<dbReference type="InterPro" id="IPR016032">
    <property type="entry name" value="Sig_transdc_resp-reg_C-effctor"/>
</dbReference>
<evidence type="ECO:0000313" key="11">
    <source>
        <dbReference type="Proteomes" id="UP000267342"/>
    </source>
</evidence>
<dbReference type="STRING" id="1123510.GCA_000620025_02552"/>
<dbReference type="SUPFAM" id="SSF52172">
    <property type="entry name" value="CheY-like"/>
    <property type="match status" value="1"/>
</dbReference>
<dbReference type="GO" id="GO:0005829">
    <property type="term" value="C:cytosol"/>
    <property type="evidence" value="ECO:0007669"/>
    <property type="project" value="TreeGrafter"/>
</dbReference>
<keyword evidence="5" id="KW-0804">Transcription</keyword>
<dbReference type="Gene3D" id="1.10.10.10">
    <property type="entry name" value="Winged helix-like DNA-binding domain superfamily/Winged helix DNA-binding domain"/>
    <property type="match status" value="1"/>
</dbReference>
<dbReference type="GO" id="GO:0000976">
    <property type="term" value="F:transcription cis-regulatory region binding"/>
    <property type="evidence" value="ECO:0007669"/>
    <property type="project" value="TreeGrafter"/>
</dbReference>
<dbReference type="AlphaFoldDB" id="A0A348HCM7"/>
<keyword evidence="2" id="KW-0902">Two-component regulatory system</keyword>
<keyword evidence="4 7" id="KW-0238">DNA-binding</keyword>
<dbReference type="GO" id="GO:0006355">
    <property type="term" value="P:regulation of DNA-templated transcription"/>
    <property type="evidence" value="ECO:0007669"/>
    <property type="project" value="InterPro"/>
</dbReference>
<dbReference type="GO" id="GO:0032993">
    <property type="term" value="C:protein-DNA complex"/>
    <property type="evidence" value="ECO:0007669"/>
    <property type="project" value="TreeGrafter"/>
</dbReference>
<dbReference type="SMART" id="SM00448">
    <property type="entry name" value="REC"/>
    <property type="match status" value="1"/>
</dbReference>
<evidence type="ECO:0000259" key="8">
    <source>
        <dbReference type="PROSITE" id="PS50110"/>
    </source>
</evidence>
<gene>
    <name evidence="10" type="ORF">ZBT109_0599</name>
</gene>
<feature type="DNA-binding region" description="OmpR/PhoB-type" evidence="7">
    <location>
        <begin position="189"/>
        <end position="290"/>
    </location>
</feature>
<dbReference type="Pfam" id="PF00072">
    <property type="entry name" value="Response_reg"/>
    <property type="match status" value="1"/>
</dbReference>
<accession>A0A348HCM7</accession>
<dbReference type="Gene3D" id="6.10.250.690">
    <property type="match status" value="1"/>
</dbReference>
<dbReference type="InterPro" id="IPR036388">
    <property type="entry name" value="WH-like_DNA-bd_sf"/>
</dbReference>
<dbReference type="KEGG" id="zpl:ZBT109_0599"/>
<dbReference type="PANTHER" id="PTHR48111">
    <property type="entry name" value="REGULATOR OF RPOS"/>
    <property type="match status" value="1"/>
</dbReference>
<evidence type="ECO:0000256" key="6">
    <source>
        <dbReference type="PROSITE-ProRule" id="PRU00169"/>
    </source>
</evidence>
<sequence length="292" mass="33213">MALNYLIEMHNIIFYDEARLMIRVRLGIDNKYELKLEAIFSFWNQENIDGLSRYHEESGSMSQRRVLIVEDDFDGAEVLGAYLKRDGFQTRHVADGYQALEQHAQWRPDLVLLDIMLPGLSGNDVMAAIRQHSTTPVIMVTAVGSESNRINSLLYGADDYVVKPYNPGEVVARVHAVLRRWSGSAQDRRQCLRHGNLVVDVEAAQASIDVDGACQPIDLTRTEFSMLAMLMARPTRMFSRAELLERCLPESDALERVVDVHIYNLRRKLEQANVQDVLLTVRGLGYRFSNVS</sequence>
<dbReference type="InterPro" id="IPR011006">
    <property type="entry name" value="CheY-like_superfamily"/>
</dbReference>
<dbReference type="InterPro" id="IPR001867">
    <property type="entry name" value="OmpR/PhoB-type_DNA-bd"/>
</dbReference>
<evidence type="ECO:0000256" key="2">
    <source>
        <dbReference type="ARBA" id="ARBA00023012"/>
    </source>
</evidence>
<evidence type="ECO:0000256" key="5">
    <source>
        <dbReference type="ARBA" id="ARBA00023163"/>
    </source>
</evidence>
<dbReference type="PROSITE" id="PS50110">
    <property type="entry name" value="RESPONSE_REGULATORY"/>
    <property type="match status" value="1"/>
</dbReference>
<dbReference type="InterPro" id="IPR001789">
    <property type="entry name" value="Sig_transdc_resp-reg_receiver"/>
</dbReference>
<evidence type="ECO:0000256" key="4">
    <source>
        <dbReference type="ARBA" id="ARBA00023125"/>
    </source>
</evidence>
<evidence type="ECO:0000256" key="7">
    <source>
        <dbReference type="PROSITE-ProRule" id="PRU01091"/>
    </source>
</evidence>
<dbReference type="SMART" id="SM00862">
    <property type="entry name" value="Trans_reg_C"/>
    <property type="match status" value="1"/>
</dbReference>
<dbReference type="InterPro" id="IPR039420">
    <property type="entry name" value="WalR-like"/>
</dbReference>
<name>A0A348HCM7_9GAMM</name>
<reference evidence="10 11" key="1">
    <citation type="submission" date="2018-09" db="EMBL/GenBank/DDBJ databases">
        <title>Zymobacter palmae IAM14233 (=T109) whole genome analysis.</title>
        <authorList>
            <person name="Yanase H."/>
        </authorList>
    </citation>
    <scope>NUCLEOTIDE SEQUENCE [LARGE SCALE GENOMIC DNA]</scope>
    <source>
        <strain evidence="10 11">IAM14233</strain>
    </source>
</reference>
<proteinExistence type="predicted"/>
<dbReference type="PANTHER" id="PTHR48111:SF59">
    <property type="entry name" value="TRANSCRIPTIONAL REGULATORY PROTEIN BAER"/>
    <property type="match status" value="1"/>
</dbReference>
<evidence type="ECO:0000256" key="3">
    <source>
        <dbReference type="ARBA" id="ARBA00023015"/>
    </source>
</evidence>
<evidence type="ECO:0000256" key="1">
    <source>
        <dbReference type="ARBA" id="ARBA00022553"/>
    </source>
</evidence>
<dbReference type="FunFam" id="3.40.50.2300:FF:000001">
    <property type="entry name" value="DNA-binding response regulator PhoB"/>
    <property type="match status" value="1"/>
</dbReference>